<organism evidence="6 7">
    <name type="scientific">Ktedonosporobacter rubrisoli</name>
    <dbReference type="NCBI Taxonomy" id="2509675"/>
    <lineage>
        <taxon>Bacteria</taxon>
        <taxon>Bacillati</taxon>
        <taxon>Chloroflexota</taxon>
        <taxon>Ktedonobacteria</taxon>
        <taxon>Ktedonobacterales</taxon>
        <taxon>Ktedonosporobacteraceae</taxon>
        <taxon>Ktedonosporobacter</taxon>
    </lineage>
</organism>
<dbReference type="Proteomes" id="UP000290365">
    <property type="component" value="Chromosome"/>
</dbReference>
<proteinExistence type="predicted"/>
<dbReference type="AlphaFoldDB" id="A0A4P6JPI0"/>
<accession>A0A4P6JPI0</accession>
<dbReference type="PANTHER" id="PTHR42847">
    <property type="entry name" value="ALKANESULFONATE MONOOXYGENASE"/>
    <property type="match status" value="1"/>
</dbReference>
<protein>
    <submittedName>
        <fullName evidence="6">LLM class flavin-dependent oxidoreductase</fullName>
    </submittedName>
</protein>
<evidence type="ECO:0000313" key="6">
    <source>
        <dbReference type="EMBL" id="QBD77185.1"/>
    </source>
</evidence>
<evidence type="ECO:0000259" key="5">
    <source>
        <dbReference type="Pfam" id="PF00296"/>
    </source>
</evidence>
<dbReference type="OrthoDB" id="9814695at2"/>
<dbReference type="GO" id="GO:0008726">
    <property type="term" value="F:alkanesulfonate monooxygenase activity"/>
    <property type="evidence" value="ECO:0007669"/>
    <property type="project" value="TreeGrafter"/>
</dbReference>
<keyword evidence="7" id="KW-1185">Reference proteome</keyword>
<evidence type="ECO:0000313" key="7">
    <source>
        <dbReference type="Proteomes" id="UP000290365"/>
    </source>
</evidence>
<evidence type="ECO:0000256" key="2">
    <source>
        <dbReference type="ARBA" id="ARBA00022643"/>
    </source>
</evidence>
<dbReference type="Pfam" id="PF00296">
    <property type="entry name" value="Bac_luciferase"/>
    <property type="match status" value="1"/>
</dbReference>
<feature type="domain" description="Luciferase-like" evidence="5">
    <location>
        <begin position="18"/>
        <end position="215"/>
    </location>
</feature>
<keyword evidence="2" id="KW-0288">FMN</keyword>
<evidence type="ECO:0000256" key="1">
    <source>
        <dbReference type="ARBA" id="ARBA00022630"/>
    </source>
</evidence>
<dbReference type="GO" id="GO:0046306">
    <property type="term" value="P:alkanesulfonate catabolic process"/>
    <property type="evidence" value="ECO:0007669"/>
    <property type="project" value="TreeGrafter"/>
</dbReference>
<gene>
    <name evidence="6" type="ORF">EPA93_14730</name>
</gene>
<sequence>MIAKQAASRSQGHQRPLKVGLILPSWTDGMDGKTPRWADILTLARQAEDAGFDSLWVTDDLILRMENGEMLGMWECWSLLAGLAAETSRVQLGSFVSCNNFRNPALLAKIATTVDEISGGRLILGLGTGAMEEEHRAFGFPWEQRFGRFEEALRIIHSLLKTGHAHFIGKHYQVCDCELSPGGPQKEGPPILIGTSENPGPRLLRLVAQYADIWNGYWSSGQCIPERIDALHVKVDDACHQFQRPPTTLERTIEVKVTFAGRDVNAWPQERAQTGKPEELAALFRAFAQQGISHLQVGLAPNTAVGIEALAQTLALLDKDDCKPIL</sequence>
<dbReference type="PANTHER" id="PTHR42847:SF4">
    <property type="entry name" value="ALKANESULFONATE MONOOXYGENASE-RELATED"/>
    <property type="match status" value="1"/>
</dbReference>
<evidence type="ECO:0000256" key="4">
    <source>
        <dbReference type="ARBA" id="ARBA00023033"/>
    </source>
</evidence>
<dbReference type="InterPro" id="IPR011251">
    <property type="entry name" value="Luciferase-like_dom"/>
</dbReference>
<evidence type="ECO:0000256" key="3">
    <source>
        <dbReference type="ARBA" id="ARBA00023002"/>
    </source>
</evidence>
<reference evidence="6 7" key="1">
    <citation type="submission" date="2019-01" db="EMBL/GenBank/DDBJ databases">
        <title>Ktedonosporobacter rubrisoli SCAWS-G2.</title>
        <authorList>
            <person name="Huang Y."/>
            <person name="Yan B."/>
        </authorList>
    </citation>
    <scope>NUCLEOTIDE SEQUENCE [LARGE SCALE GENOMIC DNA]</scope>
    <source>
        <strain evidence="6 7">SCAWS-G2</strain>
    </source>
</reference>
<dbReference type="InterPro" id="IPR036661">
    <property type="entry name" value="Luciferase-like_sf"/>
</dbReference>
<name>A0A4P6JPI0_KTERU</name>
<dbReference type="KEGG" id="kbs:EPA93_14730"/>
<keyword evidence="3" id="KW-0560">Oxidoreductase</keyword>
<keyword evidence="1" id="KW-0285">Flavoprotein</keyword>
<dbReference type="Gene3D" id="3.20.20.30">
    <property type="entry name" value="Luciferase-like domain"/>
    <property type="match status" value="1"/>
</dbReference>
<keyword evidence="4" id="KW-0503">Monooxygenase</keyword>
<dbReference type="RefSeq" id="WP_129888248.1">
    <property type="nucleotide sequence ID" value="NZ_CP035758.1"/>
</dbReference>
<dbReference type="InterPro" id="IPR050172">
    <property type="entry name" value="SsuD_RutA_monooxygenase"/>
</dbReference>
<dbReference type="EMBL" id="CP035758">
    <property type="protein sequence ID" value="QBD77185.1"/>
    <property type="molecule type" value="Genomic_DNA"/>
</dbReference>
<dbReference type="SUPFAM" id="SSF51679">
    <property type="entry name" value="Bacterial luciferase-like"/>
    <property type="match status" value="1"/>
</dbReference>